<gene>
    <name evidence="2" type="ORF">KIH39_09010</name>
</gene>
<evidence type="ECO:0000313" key="2">
    <source>
        <dbReference type="EMBL" id="QVL34027.1"/>
    </source>
</evidence>
<dbReference type="Proteomes" id="UP000676194">
    <property type="component" value="Chromosome"/>
</dbReference>
<protein>
    <submittedName>
        <fullName evidence="2">Uncharacterized protein</fullName>
    </submittedName>
</protein>
<evidence type="ECO:0000256" key="1">
    <source>
        <dbReference type="SAM" id="SignalP"/>
    </source>
</evidence>
<organism evidence="2 3">
    <name type="scientific">Telmatocola sphagniphila</name>
    <dbReference type="NCBI Taxonomy" id="1123043"/>
    <lineage>
        <taxon>Bacteria</taxon>
        <taxon>Pseudomonadati</taxon>
        <taxon>Planctomycetota</taxon>
        <taxon>Planctomycetia</taxon>
        <taxon>Gemmatales</taxon>
        <taxon>Gemmataceae</taxon>
    </lineage>
</organism>
<feature type="chain" id="PRO_5034246117" evidence="1">
    <location>
        <begin position="19"/>
        <end position="357"/>
    </location>
</feature>
<dbReference type="EMBL" id="CP074694">
    <property type="protein sequence ID" value="QVL34027.1"/>
    <property type="molecule type" value="Genomic_DNA"/>
</dbReference>
<keyword evidence="3" id="KW-1185">Reference proteome</keyword>
<reference evidence="2" key="1">
    <citation type="submission" date="2021-05" db="EMBL/GenBank/DDBJ databases">
        <title>Complete genome sequence of the cellulolytic planctomycete Telmatocola sphagniphila SP2T and characterization of the first cellulase from planctomycetes.</title>
        <authorList>
            <person name="Rakitin A.L."/>
            <person name="Beletsky A.V."/>
            <person name="Naumoff D.G."/>
            <person name="Kulichevskaya I.S."/>
            <person name="Mardanov A.V."/>
            <person name="Ravin N.V."/>
            <person name="Dedysh S.N."/>
        </authorList>
    </citation>
    <scope>NUCLEOTIDE SEQUENCE</scope>
    <source>
        <strain evidence="2">SP2T</strain>
    </source>
</reference>
<dbReference type="AlphaFoldDB" id="A0A8E6EWQ2"/>
<dbReference type="RefSeq" id="WP_213499001.1">
    <property type="nucleotide sequence ID" value="NZ_CP074694.1"/>
</dbReference>
<evidence type="ECO:0000313" key="3">
    <source>
        <dbReference type="Proteomes" id="UP000676194"/>
    </source>
</evidence>
<name>A0A8E6EWQ2_9BACT</name>
<sequence length="357" mass="39796">MRTFYFLILLATPTMAGASDITEIKIEEIDEQICLRSDGTATYSFRGHSNRNWHDERVGLFEAKLDPREFNRLTRLPGAIRFDDLKGHYLPYSTRVVRTTVVRHDKLKTLERHDRSLTTDPEPPTDLWDLEMAVRGLASQIKWERVPQGLKVNLSEGSVNDRQVLVREAGTNIPVGFVLSDRREIVVSTAPGNYFVEVSESESGKSKDLSKHLISIKEGKYTPLKIDLRKTSGIGASQPLEEFVIQSPNCWWLRCAADGSGIMGFGTALANSTEFSAGTIDFTGVVAALRKTESDQAFGSRFFISYLSKGSAVLTLYSKDGLLVKGLFAKAAEKTRSSNRGSHFDQVWASKPPDLEK</sequence>
<feature type="signal peptide" evidence="1">
    <location>
        <begin position="1"/>
        <end position="18"/>
    </location>
</feature>
<proteinExistence type="predicted"/>
<keyword evidence="1" id="KW-0732">Signal</keyword>
<dbReference type="KEGG" id="tsph:KIH39_09010"/>
<accession>A0A8E6EWQ2</accession>